<dbReference type="SUPFAM" id="SSF54523">
    <property type="entry name" value="Pili subunits"/>
    <property type="match status" value="1"/>
</dbReference>
<dbReference type="Proteomes" id="UP000503264">
    <property type="component" value="Chromosome"/>
</dbReference>
<gene>
    <name evidence="2" type="ORF">CMUC_1672</name>
</gene>
<sequence length="299" mass="34460">MKRAFTLIELIAVIVILGIVATMGTSLLLNIYQNYTQSQNLLQLQSQTQTSVNQIAKLLSYRVKPSVIARVANTNDFKKLDDNQDERYNVLEFISYEPDLFNDDFYSGVVDLDASDSGIIITPDSSLTEPKKYKEYDDQEVSLTLEEAITDDLENFNNDNYELALIFKQVPYDAQKAFGYDENFAKHSPNETIARAKISDNEKFQIKDYIQKQISEHYQLAYTAHAITLVKNDNGEFNLVIYYNYRPWLNERYDKDAKSSILAKNVTAFNFKQESDIIYLRLCLKNDSNSIVCKLKAVY</sequence>
<evidence type="ECO:0008006" key="4">
    <source>
        <dbReference type="Google" id="ProtNLM"/>
    </source>
</evidence>
<accession>A0A6G5QID9</accession>
<dbReference type="Pfam" id="PF07963">
    <property type="entry name" value="N_methyl"/>
    <property type="match status" value="1"/>
</dbReference>
<evidence type="ECO:0000313" key="3">
    <source>
        <dbReference type="Proteomes" id="UP000503264"/>
    </source>
</evidence>
<dbReference type="RefSeq" id="WP_171994155.1">
    <property type="nucleotide sequence ID" value="NZ_CP012542.1"/>
</dbReference>
<name>A0A6G5QID9_9BACT</name>
<dbReference type="InterPro" id="IPR012902">
    <property type="entry name" value="N_methyl_site"/>
</dbReference>
<reference evidence="2 3" key="1">
    <citation type="submission" date="2016-07" db="EMBL/GenBank/DDBJ databases">
        <title>Comparative genomics of the Campylobacter concisus group.</title>
        <authorList>
            <person name="Miller W.G."/>
            <person name="Yee E."/>
            <person name="Chapman M.H."/>
            <person name="Huynh S."/>
            <person name="Bono J.L."/>
            <person name="On S.L.W."/>
            <person name="StLeger J."/>
            <person name="Foster G."/>
            <person name="Parker C.T."/>
        </authorList>
    </citation>
    <scope>NUCLEOTIDE SEQUENCE [LARGE SCALE GENOMIC DNA]</scope>
    <source>
        <strain evidence="2 3">CCUG 21559</strain>
    </source>
</reference>
<keyword evidence="1" id="KW-0812">Transmembrane</keyword>
<protein>
    <recommendedName>
        <fullName evidence="4">Type II secretion system protein</fullName>
    </recommendedName>
</protein>
<keyword evidence="1" id="KW-1133">Transmembrane helix</keyword>
<dbReference type="Gene3D" id="3.30.700.10">
    <property type="entry name" value="Glycoprotein, Type 4 Pilin"/>
    <property type="match status" value="1"/>
</dbReference>
<evidence type="ECO:0000256" key="1">
    <source>
        <dbReference type="SAM" id="Phobius"/>
    </source>
</evidence>
<keyword evidence="3" id="KW-1185">Reference proteome</keyword>
<dbReference type="NCBIfam" id="TIGR02532">
    <property type="entry name" value="IV_pilin_GFxxxE"/>
    <property type="match status" value="1"/>
</dbReference>
<dbReference type="AlphaFoldDB" id="A0A6G5QID9"/>
<dbReference type="EMBL" id="CP012542">
    <property type="protein sequence ID" value="QCD45421.1"/>
    <property type="molecule type" value="Genomic_DNA"/>
</dbReference>
<evidence type="ECO:0000313" key="2">
    <source>
        <dbReference type="EMBL" id="QCD45421.1"/>
    </source>
</evidence>
<dbReference type="InterPro" id="IPR045584">
    <property type="entry name" value="Pilin-like"/>
</dbReference>
<keyword evidence="1" id="KW-0472">Membrane</keyword>
<feature type="transmembrane region" description="Helical" evidence="1">
    <location>
        <begin position="7"/>
        <end position="32"/>
    </location>
</feature>
<proteinExistence type="predicted"/>
<organism evidence="2 3">
    <name type="scientific">Campylobacter mucosalis CCUG 21559</name>
    <dbReference type="NCBI Taxonomy" id="1032067"/>
    <lineage>
        <taxon>Bacteria</taxon>
        <taxon>Pseudomonadati</taxon>
        <taxon>Campylobacterota</taxon>
        <taxon>Epsilonproteobacteria</taxon>
        <taxon>Campylobacterales</taxon>
        <taxon>Campylobacteraceae</taxon>
        <taxon>Campylobacter</taxon>
    </lineage>
</organism>